<dbReference type="EMBL" id="CP075152">
    <property type="protein sequence ID" value="UTX43314.1"/>
    <property type="molecule type" value="Genomic_DNA"/>
</dbReference>
<evidence type="ECO:0000256" key="2">
    <source>
        <dbReference type="ARBA" id="ARBA00010940"/>
    </source>
</evidence>
<evidence type="ECO:0000313" key="10">
    <source>
        <dbReference type="EMBL" id="UTX43314.1"/>
    </source>
</evidence>
<evidence type="ECO:0000256" key="7">
    <source>
        <dbReference type="RuleBase" id="RU003796"/>
    </source>
</evidence>
<keyword evidence="3 7" id="KW-0805">Transcription regulation</keyword>
<keyword evidence="13" id="KW-1185">Reference proteome</keyword>
<dbReference type="GO" id="GO:0000981">
    <property type="term" value="F:DNA-binding transcription factor activity, RNA polymerase II-specific"/>
    <property type="evidence" value="ECO:0007669"/>
    <property type="project" value="TreeGrafter"/>
</dbReference>
<proteinExistence type="inferred from homology"/>
<gene>
    <name evidence="10" type="ORF">GPU96_06g10600</name>
    <name evidence="11" type="ORF">PFJ87_06g00400</name>
</gene>
<dbReference type="Gene3D" id="1.20.140.80">
    <property type="entry name" value="Transcription factor DP"/>
    <property type="match status" value="1"/>
</dbReference>
<dbReference type="GO" id="GO:0000977">
    <property type="term" value="F:RNA polymerase II transcription regulatory region sequence-specific DNA binding"/>
    <property type="evidence" value="ECO:0007669"/>
    <property type="project" value="TreeGrafter"/>
</dbReference>
<dbReference type="Pfam" id="PF08781">
    <property type="entry name" value="DP"/>
    <property type="match status" value="1"/>
</dbReference>
<feature type="domain" description="E2F/DP family winged-helix DNA-binding" evidence="9">
    <location>
        <begin position="14"/>
        <end position="82"/>
    </location>
</feature>
<dbReference type="GO" id="GO:0051726">
    <property type="term" value="P:regulation of cell cycle"/>
    <property type="evidence" value="ECO:0007669"/>
    <property type="project" value="InterPro"/>
</dbReference>
<evidence type="ECO:0000313" key="11">
    <source>
        <dbReference type="EMBL" id="WEL38775.1"/>
    </source>
</evidence>
<dbReference type="PANTHER" id="PTHR12548:SF9">
    <property type="entry name" value="TRANSCRIPTION FACTOR DP"/>
    <property type="match status" value="1"/>
</dbReference>
<protein>
    <submittedName>
        <fullName evidence="10">Transcription factor Dp</fullName>
    </submittedName>
</protein>
<evidence type="ECO:0000256" key="4">
    <source>
        <dbReference type="ARBA" id="ARBA00023125"/>
    </source>
</evidence>
<evidence type="ECO:0000259" key="9">
    <source>
        <dbReference type="SMART" id="SM01372"/>
    </source>
</evidence>
<dbReference type="AlphaFoldDB" id="A0A9Q9F885"/>
<dbReference type="Proteomes" id="UP001059546">
    <property type="component" value="Chromosome VI"/>
</dbReference>
<dbReference type="InterPro" id="IPR036390">
    <property type="entry name" value="WH_DNA-bd_sf"/>
</dbReference>
<evidence type="ECO:0000259" key="8">
    <source>
        <dbReference type="SMART" id="SM01138"/>
    </source>
</evidence>
<dbReference type="PANTHER" id="PTHR12548">
    <property type="entry name" value="TRANSCRIPTION FACTOR DP"/>
    <property type="match status" value="1"/>
</dbReference>
<comment type="subcellular location">
    <subcellularLocation>
        <location evidence="1 7">Nucleus</location>
    </subcellularLocation>
</comment>
<dbReference type="InterPro" id="IPR015648">
    <property type="entry name" value="Transcrpt_fac_DP"/>
</dbReference>
<dbReference type="InterPro" id="IPR037241">
    <property type="entry name" value="E2F-DP_heterodim"/>
</dbReference>
<keyword evidence="4 7" id="KW-0238">DNA-binding</keyword>
<dbReference type="GO" id="GO:0005667">
    <property type="term" value="C:transcription regulator complex"/>
    <property type="evidence" value="ECO:0007669"/>
    <property type="project" value="InterPro"/>
</dbReference>
<evidence type="ECO:0000313" key="12">
    <source>
        <dbReference type="Proteomes" id="UP001059546"/>
    </source>
</evidence>
<evidence type="ECO:0000256" key="1">
    <source>
        <dbReference type="ARBA" id="ARBA00004123"/>
    </source>
</evidence>
<evidence type="ECO:0000313" key="13">
    <source>
        <dbReference type="Proteomes" id="UP001217963"/>
    </source>
</evidence>
<keyword evidence="5 7" id="KW-0804">Transcription</keyword>
<dbReference type="GO" id="GO:0005634">
    <property type="term" value="C:nucleus"/>
    <property type="evidence" value="ECO:0007669"/>
    <property type="project" value="UniProtKB-SubCell"/>
</dbReference>
<name>A0A9Q9F885_ENCHE</name>
<accession>A0A9Q9F885</accession>
<keyword evidence="6 7" id="KW-0539">Nucleus</keyword>
<dbReference type="InterPro" id="IPR036388">
    <property type="entry name" value="WH-like_DNA-bd_sf"/>
</dbReference>
<reference evidence="10" key="1">
    <citation type="submission" date="2022-08" db="EMBL/GenBank/DDBJ databases">
        <title>Encephalitozoon hellem ATCC 50604 Complete Genome.</title>
        <authorList>
            <person name="Mascarenhas dos Santos A.C."/>
            <person name="Julian A.T."/>
            <person name="Pombert J.-F."/>
        </authorList>
    </citation>
    <scope>NUCLEOTIDE SEQUENCE</scope>
    <source>
        <strain evidence="10">ATCC 50604</strain>
    </source>
</reference>
<reference evidence="11 13" key="2">
    <citation type="submission" date="2023-02" db="EMBL/GenBank/DDBJ databases">
        <title>Encephalitozoon hellem ATCC 50451 complete genome.</title>
        <authorList>
            <person name="Mascarenhas dos Santos A.C."/>
            <person name="Julian A.T."/>
            <person name="Pombert J.-F."/>
        </authorList>
    </citation>
    <scope>NUCLEOTIDE SEQUENCE [LARGE SCALE GENOMIC DNA]</scope>
    <source>
        <strain evidence="11 13">ATCC 50451</strain>
    </source>
</reference>
<dbReference type="Pfam" id="PF02319">
    <property type="entry name" value="WHD_E2F_TDP"/>
    <property type="match status" value="1"/>
</dbReference>
<dbReference type="OrthoDB" id="552115at2759"/>
<dbReference type="InterPro" id="IPR038168">
    <property type="entry name" value="TF_DP_C_sf"/>
</dbReference>
<evidence type="ECO:0000256" key="5">
    <source>
        <dbReference type="ARBA" id="ARBA00023163"/>
    </source>
</evidence>
<dbReference type="EMBL" id="CP119067">
    <property type="protein sequence ID" value="WEL38775.1"/>
    <property type="molecule type" value="Genomic_DNA"/>
</dbReference>
<dbReference type="Proteomes" id="UP001217963">
    <property type="component" value="Chromosome VI"/>
</dbReference>
<feature type="domain" description="Transcription factor DP C-terminal" evidence="8">
    <location>
        <begin position="82"/>
        <end position="179"/>
    </location>
</feature>
<evidence type="ECO:0000256" key="6">
    <source>
        <dbReference type="ARBA" id="ARBA00023242"/>
    </source>
</evidence>
<dbReference type="InterPro" id="IPR014889">
    <property type="entry name" value="Transc_factor_DP_C"/>
</dbReference>
<evidence type="ECO:0000256" key="3">
    <source>
        <dbReference type="ARBA" id="ARBA00023015"/>
    </source>
</evidence>
<dbReference type="SUPFAM" id="SSF46785">
    <property type="entry name" value="Winged helix' DNA-binding domain"/>
    <property type="match status" value="1"/>
</dbReference>
<organism evidence="10 12">
    <name type="scientific">Encephalitozoon hellem</name>
    <name type="common">Microsporidian parasite</name>
    <dbReference type="NCBI Taxonomy" id="27973"/>
    <lineage>
        <taxon>Eukaryota</taxon>
        <taxon>Fungi</taxon>
        <taxon>Fungi incertae sedis</taxon>
        <taxon>Microsporidia</taxon>
        <taxon>Unikaryonidae</taxon>
        <taxon>Encephalitozoon</taxon>
    </lineage>
</organism>
<comment type="similarity">
    <text evidence="2 7">Belongs to the E2F/DP family.</text>
</comment>
<sequence>MNMKPNSEIDGSENKREGLRYITQAVFQLLRENRACTYSFICKNIVFPNTETLNRRIYDVLNVMKAVGLVSKRGKRYFLVDDACDADRRKEEAKKLMEMKKVFKFIVNRNSTTEDTHLERLYLPFMVVSTSKKADIHCETNEERNFFVFKSTKPLKVNEDLDILREIYEKAHSKEKAMDFSIVDRLSSERLECFEENGYRREGLDPDAFFFSF</sequence>
<dbReference type="SMART" id="SM01138">
    <property type="entry name" value="DP"/>
    <property type="match status" value="1"/>
</dbReference>
<dbReference type="InterPro" id="IPR003316">
    <property type="entry name" value="E2F_WHTH_DNA-bd_dom"/>
</dbReference>
<dbReference type="Gene3D" id="1.10.10.10">
    <property type="entry name" value="Winged helix-like DNA-binding domain superfamily/Winged helix DNA-binding domain"/>
    <property type="match status" value="1"/>
</dbReference>
<dbReference type="SUPFAM" id="SSF144074">
    <property type="entry name" value="E2F-DP heterodimerization region"/>
    <property type="match status" value="1"/>
</dbReference>
<dbReference type="SMART" id="SM01372">
    <property type="entry name" value="E2F_TDP"/>
    <property type="match status" value="1"/>
</dbReference>
<dbReference type="CDD" id="cd14458">
    <property type="entry name" value="DP_DD"/>
    <property type="match status" value="1"/>
</dbReference>